<organism evidence="2 3">
    <name type="scientific">Domibacillus aminovorans</name>
    <dbReference type="NCBI Taxonomy" id="29332"/>
    <lineage>
        <taxon>Bacteria</taxon>
        <taxon>Bacillati</taxon>
        <taxon>Bacillota</taxon>
        <taxon>Bacilli</taxon>
        <taxon>Bacillales</taxon>
        <taxon>Bacillaceae</taxon>
        <taxon>Domibacillus</taxon>
    </lineage>
</organism>
<protein>
    <recommendedName>
        <fullName evidence="1">Restriction endonuclease type IV Mrr domain-containing protein</fullName>
    </recommendedName>
</protein>
<accession>A0A177KHR8</accession>
<dbReference type="InterPro" id="IPR052906">
    <property type="entry name" value="Type_IV_Methyl-Rstrct_Enzyme"/>
</dbReference>
<dbReference type="EMBL" id="LQWZ01000037">
    <property type="protein sequence ID" value="OAH52938.1"/>
    <property type="molecule type" value="Genomic_DNA"/>
</dbReference>
<sequence length="133" mass="15113">MREIDRMSGVDFENYLSVLFEEMGYEVELTPASGDYGADLLLKKDSNYIAVQAKRYSKTVGVASVQQVFSAKTYYSANEAWVVTNSIFTKNACDLAKKSGVKLVDREHLIRFMTESKIDTLVPTYTITQWNEE</sequence>
<feature type="domain" description="Restriction endonuclease type IV Mrr" evidence="1">
    <location>
        <begin position="4"/>
        <end position="113"/>
    </location>
</feature>
<dbReference type="SUPFAM" id="SSF52980">
    <property type="entry name" value="Restriction endonuclease-like"/>
    <property type="match status" value="1"/>
</dbReference>
<dbReference type="Gene3D" id="3.40.1350.10">
    <property type="match status" value="1"/>
</dbReference>
<comment type="caution">
    <text evidence="2">The sequence shown here is derived from an EMBL/GenBank/DDBJ whole genome shotgun (WGS) entry which is preliminary data.</text>
</comment>
<evidence type="ECO:0000313" key="3">
    <source>
        <dbReference type="Proteomes" id="UP000077271"/>
    </source>
</evidence>
<evidence type="ECO:0000313" key="2">
    <source>
        <dbReference type="EMBL" id="OAH52938.1"/>
    </source>
</evidence>
<dbReference type="Proteomes" id="UP000077271">
    <property type="component" value="Unassembled WGS sequence"/>
</dbReference>
<dbReference type="InterPro" id="IPR011335">
    <property type="entry name" value="Restrct_endonuc-II-like"/>
</dbReference>
<reference evidence="2 3" key="1">
    <citation type="submission" date="2016-01" db="EMBL/GenBank/DDBJ databases">
        <title>Investigation of taxonomic status of Bacillus aminovorans.</title>
        <authorList>
            <person name="Verma A."/>
            <person name="Pal Y."/>
            <person name="Krishnamurthi S."/>
        </authorList>
    </citation>
    <scope>NUCLEOTIDE SEQUENCE [LARGE SCALE GENOMIC DNA]</scope>
    <source>
        <strain evidence="2 3">DSM 4337</strain>
    </source>
</reference>
<dbReference type="InterPro" id="IPR011856">
    <property type="entry name" value="tRNA_endonuc-like_dom_sf"/>
</dbReference>
<dbReference type="PANTHER" id="PTHR30015:SF6">
    <property type="entry name" value="SLL1429 PROTEIN"/>
    <property type="match status" value="1"/>
</dbReference>
<gene>
    <name evidence="2" type="ORF">AWH48_13915</name>
</gene>
<dbReference type="Pfam" id="PF04471">
    <property type="entry name" value="Mrr_cat"/>
    <property type="match status" value="1"/>
</dbReference>
<dbReference type="PANTHER" id="PTHR30015">
    <property type="entry name" value="MRR RESTRICTION SYSTEM PROTEIN"/>
    <property type="match status" value="1"/>
</dbReference>
<dbReference type="GO" id="GO:0015666">
    <property type="term" value="F:restriction endodeoxyribonuclease activity"/>
    <property type="evidence" value="ECO:0007669"/>
    <property type="project" value="TreeGrafter"/>
</dbReference>
<dbReference type="AlphaFoldDB" id="A0A177KHR8"/>
<proteinExistence type="predicted"/>
<evidence type="ECO:0000259" key="1">
    <source>
        <dbReference type="Pfam" id="PF04471"/>
    </source>
</evidence>
<dbReference type="GO" id="GO:0003677">
    <property type="term" value="F:DNA binding"/>
    <property type="evidence" value="ECO:0007669"/>
    <property type="project" value="InterPro"/>
</dbReference>
<dbReference type="InterPro" id="IPR007560">
    <property type="entry name" value="Restrct_endonuc_IV_Mrr"/>
</dbReference>
<name>A0A177KHR8_9BACI</name>
<dbReference type="GO" id="GO:0009307">
    <property type="term" value="P:DNA restriction-modification system"/>
    <property type="evidence" value="ECO:0007669"/>
    <property type="project" value="InterPro"/>
</dbReference>